<proteinExistence type="predicted"/>
<keyword evidence="1" id="KW-0472">Membrane</keyword>
<organism evidence="2 3">
    <name type="scientific">Acinetobacter proteolyticus</name>
    <dbReference type="NCBI Taxonomy" id="1776741"/>
    <lineage>
        <taxon>Bacteria</taxon>
        <taxon>Pseudomonadati</taxon>
        <taxon>Pseudomonadota</taxon>
        <taxon>Gammaproteobacteria</taxon>
        <taxon>Moraxellales</taxon>
        <taxon>Moraxellaceae</taxon>
        <taxon>Acinetobacter</taxon>
    </lineage>
</organism>
<gene>
    <name evidence="2" type="ORF">F993_01072</name>
</gene>
<dbReference type="EMBL" id="APOI01000008">
    <property type="protein sequence ID" value="ENU24824.1"/>
    <property type="molecule type" value="Genomic_DNA"/>
</dbReference>
<evidence type="ECO:0000313" key="3">
    <source>
        <dbReference type="Proteomes" id="UP000013034"/>
    </source>
</evidence>
<keyword evidence="1" id="KW-0812">Transmembrane</keyword>
<accession>A0ABN0JHT7</accession>
<keyword evidence="3" id="KW-1185">Reference proteome</keyword>
<name>A0ABN0JHT7_9GAMM</name>
<keyword evidence="1" id="KW-1133">Transmembrane helix</keyword>
<protein>
    <submittedName>
        <fullName evidence="2">Uncharacterized protein</fullName>
    </submittedName>
</protein>
<evidence type="ECO:0000256" key="1">
    <source>
        <dbReference type="SAM" id="Phobius"/>
    </source>
</evidence>
<evidence type="ECO:0000313" key="2">
    <source>
        <dbReference type="EMBL" id="ENU24824.1"/>
    </source>
</evidence>
<comment type="caution">
    <text evidence="2">The sequence shown here is derived from an EMBL/GenBank/DDBJ whole genome shotgun (WGS) entry which is preliminary data.</text>
</comment>
<reference evidence="2 3" key="1">
    <citation type="submission" date="2013-02" db="EMBL/GenBank/DDBJ databases">
        <title>The Genome Sequence of Acinetobacter sp. NIPH 809.</title>
        <authorList>
            <consortium name="The Broad Institute Genome Sequencing Platform"/>
            <consortium name="The Broad Institute Genome Sequencing Center for Infectious Disease"/>
            <person name="Cerqueira G."/>
            <person name="Feldgarden M."/>
            <person name="Courvalin P."/>
            <person name="Perichon B."/>
            <person name="Grillot-Courvalin C."/>
            <person name="Clermont D."/>
            <person name="Rocha E."/>
            <person name="Yoon E.-J."/>
            <person name="Nemec A."/>
            <person name="Walker B."/>
            <person name="Young S.K."/>
            <person name="Zeng Q."/>
            <person name="Gargeya S."/>
            <person name="Fitzgerald M."/>
            <person name="Haas B."/>
            <person name="Abouelleil A."/>
            <person name="Alvarado L."/>
            <person name="Arachchi H.M."/>
            <person name="Berlin A.M."/>
            <person name="Chapman S.B."/>
            <person name="Dewar J."/>
            <person name="Goldberg J."/>
            <person name="Griggs A."/>
            <person name="Gujja S."/>
            <person name="Hansen M."/>
            <person name="Howarth C."/>
            <person name="Imamovic A."/>
            <person name="Larimer J."/>
            <person name="McCowan C."/>
            <person name="Murphy C."/>
            <person name="Neiman D."/>
            <person name="Pearson M."/>
            <person name="Priest M."/>
            <person name="Roberts A."/>
            <person name="Saif S."/>
            <person name="Shea T."/>
            <person name="Sisk P."/>
            <person name="Sykes S."/>
            <person name="Wortman J."/>
            <person name="Nusbaum C."/>
            <person name="Birren B."/>
        </authorList>
    </citation>
    <scope>NUCLEOTIDE SEQUENCE [LARGE SCALE GENOMIC DNA]</scope>
    <source>
        <strain evidence="2 3">NIPH 809</strain>
    </source>
</reference>
<dbReference type="Proteomes" id="UP000013034">
    <property type="component" value="Unassembled WGS sequence"/>
</dbReference>
<sequence length="100" mass="11538">MFNKNAYNVKKHDRAQMSLRGWLLILSGLTLALVAYLYWNYTQTGGYNKNSDGYYGYSFPMDNGLKNAADCELANTENPDESPVSQEWMEGCRKYFEINQ</sequence>
<feature type="transmembrane region" description="Helical" evidence="1">
    <location>
        <begin position="21"/>
        <end position="39"/>
    </location>
</feature>